<dbReference type="Proteomes" id="UP001304461">
    <property type="component" value="Unassembled WGS sequence"/>
</dbReference>
<accession>A0ABU5RT75</accession>
<reference evidence="2 3" key="1">
    <citation type="submission" date="2023-12" db="EMBL/GenBank/DDBJ databases">
        <title>Baltic Sea Cyanobacteria.</title>
        <authorList>
            <person name="Delbaje E."/>
            <person name="Fewer D.P."/>
            <person name="Shishido T.K."/>
        </authorList>
    </citation>
    <scope>NUCLEOTIDE SEQUENCE [LARGE SCALE GENOMIC DNA]</scope>
    <source>
        <strain evidence="2 3">UHCC 0139</strain>
    </source>
</reference>
<keyword evidence="1" id="KW-1133">Transmembrane helix</keyword>
<protein>
    <recommendedName>
        <fullName evidence="4">DUF304 domain-containing protein</fullName>
    </recommendedName>
</protein>
<evidence type="ECO:0000313" key="2">
    <source>
        <dbReference type="EMBL" id="MEA5390949.1"/>
    </source>
</evidence>
<feature type="transmembrane region" description="Helical" evidence="1">
    <location>
        <begin position="230"/>
        <end position="250"/>
    </location>
</feature>
<gene>
    <name evidence="2" type="ORF">VB738_06705</name>
</gene>
<dbReference type="EMBL" id="JAYGHX010000003">
    <property type="protein sequence ID" value="MEA5390949.1"/>
    <property type="molecule type" value="Genomic_DNA"/>
</dbReference>
<keyword evidence="3" id="KW-1185">Reference proteome</keyword>
<sequence>MGEAVGEAVGEAGNSAISTTTFRFRPLGPGRFVVAAFLLLWLCGWLAGEVFALWILWKLVGAFLASGEGALPVALFLLVWLGLWSLGGAAALRALLRALWSEDRLTLAADGMLERQVQRGPFRRRRVLPLREIRRFQLRRADVGGGPLVAELSGGSLDITRLGSLRQRQEAADQLNRRLGLRPLAEDSSRPAKVRVPAATVLPAGWREITPSFGTPLLVPDPALRQRHRLVMGLVNLVLWGLLALLLRSGPAWPGFWALGIPVALLALVGGWGQMWLAFGRLEWRLEPRLLVLQRRFGRRLRTLGEARALELVERVDSDGDRSYRLQALRPPDPPLRVDDHAADPTPLRHLGAWLAARSHVPFDDRVPSEEQRRQQRRAETQRLLQQLAGSGRLGRWAARQLERAEAAGADVAPRRPDI</sequence>
<name>A0ABU5RT75_9CYAN</name>
<evidence type="ECO:0000256" key="1">
    <source>
        <dbReference type="SAM" id="Phobius"/>
    </source>
</evidence>
<feature type="transmembrane region" description="Helical" evidence="1">
    <location>
        <begin position="69"/>
        <end position="96"/>
    </location>
</feature>
<proteinExistence type="predicted"/>
<organism evidence="2 3">
    <name type="scientific">Cyanobium gracile UHCC 0139</name>
    <dbReference type="NCBI Taxonomy" id="3110308"/>
    <lineage>
        <taxon>Bacteria</taxon>
        <taxon>Bacillati</taxon>
        <taxon>Cyanobacteriota</taxon>
        <taxon>Cyanophyceae</taxon>
        <taxon>Synechococcales</taxon>
        <taxon>Prochlorococcaceae</taxon>
        <taxon>Cyanobium</taxon>
    </lineage>
</organism>
<keyword evidence="1" id="KW-0472">Membrane</keyword>
<keyword evidence="1" id="KW-0812">Transmembrane</keyword>
<dbReference type="RefSeq" id="WP_323305012.1">
    <property type="nucleotide sequence ID" value="NZ_JAYGHX010000003.1"/>
</dbReference>
<evidence type="ECO:0008006" key="4">
    <source>
        <dbReference type="Google" id="ProtNLM"/>
    </source>
</evidence>
<evidence type="ECO:0000313" key="3">
    <source>
        <dbReference type="Proteomes" id="UP001304461"/>
    </source>
</evidence>
<feature type="transmembrane region" description="Helical" evidence="1">
    <location>
        <begin position="256"/>
        <end position="279"/>
    </location>
</feature>
<comment type="caution">
    <text evidence="2">The sequence shown here is derived from an EMBL/GenBank/DDBJ whole genome shotgun (WGS) entry which is preliminary data.</text>
</comment>
<feature type="transmembrane region" description="Helical" evidence="1">
    <location>
        <begin position="32"/>
        <end position="57"/>
    </location>
</feature>